<evidence type="ECO:0000256" key="2">
    <source>
        <dbReference type="ARBA" id="ARBA00023163"/>
    </source>
</evidence>
<keyword evidence="1" id="KW-0805">Transcription regulation</keyword>
<sequence>MIGPVIGHVGTRVSALVDGQLPAAEAERLWAHVHLCALCRGQVEREGWVKTRLAGLAMAPPPSAPDHLRGSLSSVTAWPAGPDLRSGSATVTDRRRTVLVAAIGAGSLGAAMVGVLAVSVPANAPGLDRRAPVTSLTGGTQAPQGTAPTTSSVRESQPPGATSRESSPIARLTQVGATLQKWVTITP</sequence>
<dbReference type="InterPro" id="IPR041916">
    <property type="entry name" value="Anti_sigma_zinc_sf"/>
</dbReference>
<keyword evidence="4" id="KW-0472">Membrane</keyword>
<evidence type="ECO:0000256" key="4">
    <source>
        <dbReference type="SAM" id="Phobius"/>
    </source>
</evidence>
<name>A0A927PZJ0_9ACTN</name>
<comment type="caution">
    <text evidence="5">The sequence shown here is derived from an EMBL/GenBank/DDBJ whole genome shotgun (WGS) entry which is preliminary data.</text>
</comment>
<feature type="transmembrane region" description="Helical" evidence="4">
    <location>
        <begin position="98"/>
        <end position="120"/>
    </location>
</feature>
<evidence type="ECO:0000256" key="1">
    <source>
        <dbReference type="ARBA" id="ARBA00023015"/>
    </source>
</evidence>
<dbReference type="AlphaFoldDB" id="A0A927PZJ0"/>
<gene>
    <name evidence="5" type="ORF">IE331_11670</name>
</gene>
<dbReference type="EMBL" id="JACYXZ010000003">
    <property type="protein sequence ID" value="MBD8870283.1"/>
    <property type="molecule type" value="Genomic_DNA"/>
</dbReference>
<evidence type="ECO:0000256" key="3">
    <source>
        <dbReference type="SAM" id="MobiDB-lite"/>
    </source>
</evidence>
<evidence type="ECO:0008006" key="7">
    <source>
        <dbReference type="Google" id="ProtNLM"/>
    </source>
</evidence>
<feature type="compositionally biased region" description="Polar residues" evidence="3">
    <location>
        <begin position="134"/>
        <end position="166"/>
    </location>
</feature>
<keyword evidence="4" id="KW-0812">Transmembrane</keyword>
<keyword evidence="4" id="KW-1133">Transmembrane helix</keyword>
<feature type="region of interest" description="Disordered" evidence="3">
    <location>
        <begin position="124"/>
        <end position="168"/>
    </location>
</feature>
<evidence type="ECO:0000313" key="5">
    <source>
        <dbReference type="EMBL" id="MBD8870283.1"/>
    </source>
</evidence>
<organism evidence="5 6">
    <name type="scientific">Nocardioides donggukensis</name>
    <dbReference type="NCBI Taxonomy" id="2774019"/>
    <lineage>
        <taxon>Bacteria</taxon>
        <taxon>Bacillati</taxon>
        <taxon>Actinomycetota</taxon>
        <taxon>Actinomycetes</taxon>
        <taxon>Propionibacteriales</taxon>
        <taxon>Nocardioidaceae</taxon>
        <taxon>Nocardioides</taxon>
    </lineage>
</organism>
<proteinExistence type="predicted"/>
<accession>A0A927PZJ0</accession>
<dbReference type="RefSeq" id="WP_192143603.1">
    <property type="nucleotide sequence ID" value="NZ_JACYXZ010000003.1"/>
</dbReference>
<reference evidence="5" key="1">
    <citation type="submission" date="2020-09" db="EMBL/GenBank/DDBJ databases">
        <title>Nocardioides sp. strain MJB4 16S ribosomal RNA gene Genome sequencing and assembly.</title>
        <authorList>
            <person name="Kim I."/>
        </authorList>
    </citation>
    <scope>NUCLEOTIDE SEQUENCE</scope>
    <source>
        <strain evidence="5">MJB4</strain>
    </source>
</reference>
<keyword evidence="6" id="KW-1185">Reference proteome</keyword>
<keyword evidence="2" id="KW-0804">Transcription</keyword>
<evidence type="ECO:0000313" key="6">
    <source>
        <dbReference type="Proteomes" id="UP000616839"/>
    </source>
</evidence>
<dbReference type="Proteomes" id="UP000616839">
    <property type="component" value="Unassembled WGS sequence"/>
</dbReference>
<dbReference type="Gene3D" id="1.10.10.1320">
    <property type="entry name" value="Anti-sigma factor, zinc-finger domain"/>
    <property type="match status" value="1"/>
</dbReference>
<protein>
    <recommendedName>
        <fullName evidence="7">Zf-HC2 domain-containing protein</fullName>
    </recommendedName>
</protein>